<evidence type="ECO:0000256" key="1">
    <source>
        <dbReference type="ARBA" id="ARBA00022679"/>
    </source>
</evidence>
<reference evidence="4 5" key="1">
    <citation type="submission" date="2019-08" db="EMBL/GenBank/DDBJ databases">
        <title>Amphibian skin-associated Pigmentiphaga: genome sequence and occurrence across geography and hosts.</title>
        <authorList>
            <person name="Bletz M.C."/>
            <person name="Bunk B."/>
            <person name="Sproeer C."/>
            <person name="Biwer P."/>
            <person name="Reiter S."/>
            <person name="Rabemananjara F.C.E."/>
            <person name="Schulz S."/>
            <person name="Overmann J."/>
            <person name="Vences M."/>
        </authorList>
    </citation>
    <scope>NUCLEOTIDE SEQUENCE [LARGE SCALE GENOMIC DNA]</scope>
    <source>
        <strain evidence="4 5">Mada1488</strain>
    </source>
</reference>
<evidence type="ECO:0000259" key="3">
    <source>
        <dbReference type="Pfam" id="PF12000"/>
    </source>
</evidence>
<organism evidence="4 5">
    <name type="scientific">Pigmentiphaga aceris</name>
    <dbReference type="NCBI Taxonomy" id="1940612"/>
    <lineage>
        <taxon>Bacteria</taxon>
        <taxon>Pseudomonadati</taxon>
        <taxon>Pseudomonadota</taxon>
        <taxon>Betaproteobacteria</taxon>
        <taxon>Burkholderiales</taxon>
        <taxon>Alcaligenaceae</taxon>
        <taxon>Pigmentiphaga</taxon>
    </lineage>
</organism>
<evidence type="ECO:0000313" key="5">
    <source>
        <dbReference type="Proteomes" id="UP000325161"/>
    </source>
</evidence>
<dbReference type="AlphaFoldDB" id="A0A5C0AWE4"/>
<dbReference type="Proteomes" id="UP000325161">
    <property type="component" value="Chromosome"/>
</dbReference>
<accession>A0A5C0AWE4</accession>
<dbReference type="InterPro" id="IPR001296">
    <property type="entry name" value="Glyco_trans_1"/>
</dbReference>
<evidence type="ECO:0000313" key="4">
    <source>
        <dbReference type="EMBL" id="QEI06066.1"/>
    </source>
</evidence>
<keyword evidence="1 4" id="KW-0808">Transferase</keyword>
<dbReference type="GO" id="GO:0009103">
    <property type="term" value="P:lipopolysaccharide biosynthetic process"/>
    <property type="evidence" value="ECO:0007669"/>
    <property type="project" value="TreeGrafter"/>
</dbReference>
<dbReference type="KEGG" id="pacr:FXN63_09625"/>
<dbReference type="Pfam" id="PF00534">
    <property type="entry name" value="Glycos_transf_1"/>
    <property type="match status" value="1"/>
</dbReference>
<dbReference type="SUPFAM" id="SSF53756">
    <property type="entry name" value="UDP-Glycosyltransferase/glycogen phosphorylase"/>
    <property type="match status" value="1"/>
</dbReference>
<evidence type="ECO:0000259" key="2">
    <source>
        <dbReference type="Pfam" id="PF00534"/>
    </source>
</evidence>
<dbReference type="GO" id="GO:0016757">
    <property type="term" value="F:glycosyltransferase activity"/>
    <property type="evidence" value="ECO:0007669"/>
    <property type="project" value="InterPro"/>
</dbReference>
<name>A0A5C0AWE4_9BURK</name>
<feature type="domain" description="Glycosyl transferase family 4" evidence="3">
    <location>
        <begin position="27"/>
        <end position="191"/>
    </location>
</feature>
<dbReference type="EMBL" id="CP043046">
    <property type="protein sequence ID" value="QEI06066.1"/>
    <property type="molecule type" value="Genomic_DNA"/>
</dbReference>
<dbReference type="Gene3D" id="3.40.50.2000">
    <property type="entry name" value="Glycogen Phosphorylase B"/>
    <property type="match status" value="2"/>
</dbReference>
<dbReference type="RefSeq" id="WP_148814449.1">
    <property type="nucleotide sequence ID" value="NZ_CP043046.1"/>
</dbReference>
<sequence length="418" mass="45854">MNIVFIHQNAPGQWRHVARHLAASGLHRVILIGKHRRAEIPGAEFRVYTVDAKHERGDSAPSAEAYANFVAHGLAVARVLQQLKQEGFIPDVIAAHPAWGESMFAKDVFPHVPLLHHCEYFYRTHGADHGFLEPASLESSMAIRARNTGLHVALAAMDWGVSPTFWQKSLYPAEAQARISVVHEGIDTDMFKPDSQACFTLPNGIVLTPEDEVVTYVARNLDTYRGTPTALRAAARLQGLRASARVLIIGGDGKGYGSLPDDGRSWKETLLEEIDLDPLRTHFLGRLGYDDYLRALQVSSAHMYLTIPFVLSWSMTEAMSTGCLVIGSDTAPVCELIRHGENGLLTDFFDANALADTLADALKNREALRPLRAAARATIVSAYDQRQCVPTLCRLLEDLATGALPPRDTETISLASTS</sequence>
<gene>
    <name evidence="4" type="ORF">FXN63_09625</name>
</gene>
<keyword evidence="5" id="KW-1185">Reference proteome</keyword>
<proteinExistence type="predicted"/>
<dbReference type="InterPro" id="IPR022623">
    <property type="entry name" value="Glyco_trans_4"/>
</dbReference>
<dbReference type="PANTHER" id="PTHR46401:SF2">
    <property type="entry name" value="GLYCOSYLTRANSFERASE WBBK-RELATED"/>
    <property type="match status" value="1"/>
</dbReference>
<protein>
    <submittedName>
        <fullName evidence="4">Glycosyltransferase</fullName>
    </submittedName>
</protein>
<dbReference type="PANTHER" id="PTHR46401">
    <property type="entry name" value="GLYCOSYLTRANSFERASE WBBK-RELATED"/>
    <property type="match status" value="1"/>
</dbReference>
<dbReference type="OrthoDB" id="5416057at2"/>
<feature type="domain" description="Glycosyl transferase family 1" evidence="2">
    <location>
        <begin position="209"/>
        <end position="376"/>
    </location>
</feature>
<dbReference type="Pfam" id="PF12000">
    <property type="entry name" value="Glyco_trans_4_3"/>
    <property type="match status" value="1"/>
</dbReference>